<dbReference type="Proteomes" id="UP000541558">
    <property type="component" value="Unassembled WGS sequence"/>
</dbReference>
<evidence type="ECO:0000313" key="2">
    <source>
        <dbReference type="EMBL" id="KAF5326383.1"/>
    </source>
</evidence>
<evidence type="ECO:0000313" key="3">
    <source>
        <dbReference type="Proteomes" id="UP000541558"/>
    </source>
</evidence>
<evidence type="ECO:0000256" key="1">
    <source>
        <dbReference type="SAM" id="MobiDB-lite"/>
    </source>
</evidence>
<protein>
    <submittedName>
        <fullName evidence="2">Uncharacterized protein</fullName>
    </submittedName>
</protein>
<proteinExistence type="predicted"/>
<organism evidence="2 3">
    <name type="scientific">Ephemerocybe angulata</name>
    <dbReference type="NCBI Taxonomy" id="980116"/>
    <lineage>
        <taxon>Eukaryota</taxon>
        <taxon>Fungi</taxon>
        <taxon>Dikarya</taxon>
        <taxon>Basidiomycota</taxon>
        <taxon>Agaricomycotina</taxon>
        <taxon>Agaricomycetes</taxon>
        <taxon>Agaricomycetidae</taxon>
        <taxon>Agaricales</taxon>
        <taxon>Agaricineae</taxon>
        <taxon>Psathyrellaceae</taxon>
        <taxon>Ephemerocybe</taxon>
    </lineage>
</organism>
<accession>A0A8H5F7T9</accession>
<dbReference type="EMBL" id="JAACJK010000163">
    <property type="protein sequence ID" value="KAF5326383.1"/>
    <property type="molecule type" value="Genomic_DNA"/>
</dbReference>
<keyword evidence="3" id="KW-1185">Reference proteome</keyword>
<dbReference type="AlphaFoldDB" id="A0A8H5F7T9"/>
<comment type="caution">
    <text evidence="2">The sequence shown here is derived from an EMBL/GenBank/DDBJ whole genome shotgun (WGS) entry which is preliminary data.</text>
</comment>
<sequence>MQHNGRPFRQQSRPSPSLEIVEPRCAYLHEIPDGNRTPDKSRSLSCAYLAEPAHSPPKAARPSRDAILDSENTPFQRAARLSTHATTSRYPQRARNQAAILDLNPSAWRQTPAPQSNPLLLAPQCQHEFGRADFDFGYSLRLGTQTPHGHRTRRCSQQAAHAPKFRFEHLNTIVTPAHFDTTDSRRNRMTLHMRIALHKAIERLPENDDFDYTKTLRSRSSPYRHTPSCAARHSTRCTPQRSRKAPEHAKIRRVAIRRRRLTRTNTRLSERALRGRAALRLQGWTLVETASR</sequence>
<reference evidence="2 3" key="1">
    <citation type="journal article" date="2020" name="ISME J.">
        <title>Uncovering the hidden diversity of litter-decomposition mechanisms in mushroom-forming fungi.</title>
        <authorList>
            <person name="Floudas D."/>
            <person name="Bentzer J."/>
            <person name="Ahren D."/>
            <person name="Johansson T."/>
            <person name="Persson P."/>
            <person name="Tunlid A."/>
        </authorList>
    </citation>
    <scope>NUCLEOTIDE SEQUENCE [LARGE SCALE GENOMIC DNA]</scope>
    <source>
        <strain evidence="2 3">CBS 175.51</strain>
    </source>
</reference>
<feature type="region of interest" description="Disordered" evidence="1">
    <location>
        <begin position="218"/>
        <end position="249"/>
    </location>
</feature>
<name>A0A8H5F7T9_9AGAR</name>
<gene>
    <name evidence="2" type="ORF">D9611_000551</name>
</gene>